<proteinExistence type="predicted"/>
<dbReference type="EMBL" id="GEVM01016544">
    <property type="protein sequence ID" value="JAU89394.1"/>
    <property type="molecule type" value="Transcribed_RNA"/>
</dbReference>
<organism evidence="1">
    <name type="scientific">Noccaea caerulescens</name>
    <name type="common">Alpine penny-cress</name>
    <name type="synonym">Thlaspi caerulescens</name>
    <dbReference type="NCBI Taxonomy" id="107243"/>
    <lineage>
        <taxon>Eukaryota</taxon>
        <taxon>Viridiplantae</taxon>
        <taxon>Streptophyta</taxon>
        <taxon>Embryophyta</taxon>
        <taxon>Tracheophyta</taxon>
        <taxon>Spermatophyta</taxon>
        <taxon>Magnoliopsida</taxon>
        <taxon>eudicotyledons</taxon>
        <taxon>Gunneridae</taxon>
        <taxon>Pentapetalae</taxon>
        <taxon>rosids</taxon>
        <taxon>malvids</taxon>
        <taxon>Brassicales</taxon>
        <taxon>Brassicaceae</taxon>
        <taxon>Coluteocarpeae</taxon>
        <taxon>Noccaea</taxon>
    </lineage>
</organism>
<protein>
    <submittedName>
        <fullName evidence="1">Uncharacterized protein</fullName>
    </submittedName>
</protein>
<sequence>MAERGIWSEETKPEGAYRYLKKTWTEKEFFEKFKGQKLKGLVEEIQPSKAIVYFPEEGFITTLNFSEVQVVVISEKLENGESKNNVRTIRSVL</sequence>
<gene>
    <name evidence="1" type="ORF">MP_TR12224_c1_g1_i1_g.35919</name>
</gene>
<name>A0A1J3JA98_NOCCA</name>
<dbReference type="AlphaFoldDB" id="A0A1J3JA98"/>
<evidence type="ECO:0000313" key="1">
    <source>
        <dbReference type="EMBL" id="JAU89394.1"/>
    </source>
</evidence>
<reference evidence="1" key="1">
    <citation type="submission" date="2016-07" db="EMBL/GenBank/DDBJ databases">
        <title>De novo transcriptome assembly of four accessions of the metal hyperaccumulator plant Noccaea caerulescens.</title>
        <authorList>
            <person name="Blande D."/>
            <person name="Halimaa P."/>
            <person name="Tervahauta A.I."/>
            <person name="Aarts M.G."/>
            <person name="Karenlampi S.O."/>
        </authorList>
    </citation>
    <scope>NUCLEOTIDE SEQUENCE</scope>
</reference>
<accession>A0A1J3JA98</accession>